<comment type="caution">
    <text evidence="1">The sequence shown here is derived from an EMBL/GenBank/DDBJ whole genome shotgun (WGS) entry which is preliminary data.</text>
</comment>
<name>A0ABT3AXV5_9CYAN</name>
<accession>A0ABT3AXV5</accession>
<organism evidence="1 2">
    <name type="scientific">Plectonema radiosum NIES-515</name>
    <dbReference type="NCBI Taxonomy" id="2986073"/>
    <lineage>
        <taxon>Bacteria</taxon>
        <taxon>Bacillati</taxon>
        <taxon>Cyanobacteriota</taxon>
        <taxon>Cyanophyceae</taxon>
        <taxon>Oscillatoriophycideae</taxon>
        <taxon>Oscillatoriales</taxon>
        <taxon>Microcoleaceae</taxon>
        <taxon>Plectonema</taxon>
    </lineage>
</organism>
<evidence type="ECO:0000313" key="1">
    <source>
        <dbReference type="EMBL" id="MCV3213936.1"/>
    </source>
</evidence>
<evidence type="ECO:0000313" key="2">
    <source>
        <dbReference type="Proteomes" id="UP001526143"/>
    </source>
</evidence>
<dbReference type="Proteomes" id="UP001526143">
    <property type="component" value="Unassembled WGS sequence"/>
</dbReference>
<sequence length="76" mass="8870">MTSHEYHGLLGGTQEFMDEVRRRIPNLDEQVYGFLELWQQHKAHNIGAKTDWLPGLLTQIYDEETASEMLRKADLP</sequence>
<protein>
    <submittedName>
        <fullName evidence="1">Uncharacterized protein</fullName>
    </submittedName>
</protein>
<reference evidence="1 2" key="1">
    <citation type="submission" date="2022-10" db="EMBL/GenBank/DDBJ databases">
        <title>Identification of biosynthetic pathway for the production of the potent trypsin inhibitor radiosumin.</title>
        <authorList>
            <person name="Fewer D.P."/>
            <person name="Delbaje E."/>
            <person name="Ouyang X."/>
            <person name="Agostino P.D."/>
            <person name="Wahlsten M."/>
            <person name="Jokela J."/>
            <person name="Permi P."/>
            <person name="Haapaniemi E."/>
            <person name="Koistinen H."/>
        </authorList>
    </citation>
    <scope>NUCLEOTIDE SEQUENCE [LARGE SCALE GENOMIC DNA]</scope>
    <source>
        <strain evidence="1 2">NIES-515</strain>
    </source>
</reference>
<keyword evidence="2" id="KW-1185">Reference proteome</keyword>
<gene>
    <name evidence="1" type="ORF">OGM63_10490</name>
</gene>
<proteinExistence type="predicted"/>
<dbReference type="EMBL" id="JAOWRF010000155">
    <property type="protein sequence ID" value="MCV3213936.1"/>
    <property type="molecule type" value="Genomic_DNA"/>
</dbReference>
<dbReference type="RefSeq" id="WP_263745466.1">
    <property type="nucleotide sequence ID" value="NZ_JAOWRF010000155.1"/>
</dbReference>